<dbReference type="PANTHER" id="PTHR22930:SF259">
    <property type="entry name" value="OS08G0106900 PROTEIN"/>
    <property type="match status" value="1"/>
</dbReference>
<evidence type="ECO:0000259" key="8">
    <source>
        <dbReference type="Pfam" id="PF13359"/>
    </source>
</evidence>
<dbReference type="GO" id="GO:0005634">
    <property type="term" value="C:nucleus"/>
    <property type="evidence" value="ECO:0007669"/>
    <property type="project" value="UniProtKB-SubCell"/>
</dbReference>
<evidence type="ECO:0000313" key="10">
    <source>
        <dbReference type="EMBL" id="CAD1837175.1"/>
    </source>
</evidence>
<comment type="cofactor">
    <cofactor evidence="1">
        <name>a divalent metal cation</name>
        <dbReference type="ChEBI" id="CHEBI:60240"/>
    </cofactor>
</comment>
<dbReference type="GO" id="GO:0016787">
    <property type="term" value="F:hydrolase activity"/>
    <property type="evidence" value="ECO:0007669"/>
    <property type="project" value="UniProtKB-KW"/>
</dbReference>
<keyword evidence="6" id="KW-0378">Hydrolase</keyword>
<accession>A0A6V7Q2R6</accession>
<feature type="domain" description="DUF8040" evidence="9">
    <location>
        <begin position="1"/>
        <end position="70"/>
    </location>
</feature>
<sequence length="184" mass="20759">MTTTTFVALRDVLFGRGLIRGTRYMTADEQLAIFFFGIGHGVANRVLVETFQHSGKTISRHFNNVLRGIVMLKDEYLTLSPNNVMVHPIIRDNLNFYPFKNAIGAIDGTHIPIIVPRSEQPRFQCRKRFTSQNMMAAVSFDHIFSFVCIGWEGSAVDMRVLRWACDKGGFTVPDGNCPKCSLIL</sequence>
<evidence type="ECO:0000256" key="4">
    <source>
        <dbReference type="ARBA" id="ARBA00022722"/>
    </source>
</evidence>
<dbReference type="InterPro" id="IPR045249">
    <property type="entry name" value="HARBI1-like"/>
</dbReference>
<dbReference type="InterPro" id="IPR058353">
    <property type="entry name" value="DUF8040"/>
</dbReference>
<evidence type="ECO:0000256" key="2">
    <source>
        <dbReference type="ARBA" id="ARBA00004123"/>
    </source>
</evidence>
<comment type="subcellular location">
    <subcellularLocation>
        <location evidence="2">Nucleus</location>
    </subcellularLocation>
</comment>
<feature type="domain" description="DDE Tnp4" evidence="8">
    <location>
        <begin position="106"/>
        <end position="162"/>
    </location>
</feature>
<gene>
    <name evidence="10" type="ORF">CB5_LOCUS20386</name>
</gene>
<dbReference type="EMBL" id="LR862131">
    <property type="protein sequence ID" value="CAD1837175.1"/>
    <property type="molecule type" value="Genomic_DNA"/>
</dbReference>
<name>A0A6V7Q2R6_ANACO</name>
<evidence type="ECO:0000259" key="9">
    <source>
        <dbReference type="Pfam" id="PF26138"/>
    </source>
</evidence>
<evidence type="ECO:0000256" key="3">
    <source>
        <dbReference type="ARBA" id="ARBA00006958"/>
    </source>
</evidence>
<organism evidence="10">
    <name type="scientific">Ananas comosus var. bracteatus</name>
    <name type="common">red pineapple</name>
    <dbReference type="NCBI Taxonomy" id="296719"/>
    <lineage>
        <taxon>Eukaryota</taxon>
        <taxon>Viridiplantae</taxon>
        <taxon>Streptophyta</taxon>
        <taxon>Embryophyta</taxon>
        <taxon>Tracheophyta</taxon>
        <taxon>Spermatophyta</taxon>
        <taxon>Magnoliopsida</taxon>
        <taxon>Liliopsida</taxon>
        <taxon>Poales</taxon>
        <taxon>Bromeliaceae</taxon>
        <taxon>Bromelioideae</taxon>
        <taxon>Ananas</taxon>
    </lineage>
</organism>
<evidence type="ECO:0000256" key="5">
    <source>
        <dbReference type="ARBA" id="ARBA00022723"/>
    </source>
</evidence>
<evidence type="ECO:0000256" key="7">
    <source>
        <dbReference type="ARBA" id="ARBA00023242"/>
    </source>
</evidence>
<comment type="similarity">
    <text evidence="3">Belongs to the HARBI1 family.</text>
</comment>
<dbReference type="PANTHER" id="PTHR22930">
    <property type="match status" value="1"/>
</dbReference>
<evidence type="ECO:0000256" key="1">
    <source>
        <dbReference type="ARBA" id="ARBA00001968"/>
    </source>
</evidence>
<proteinExistence type="inferred from homology"/>
<keyword evidence="5" id="KW-0479">Metal-binding</keyword>
<dbReference type="InterPro" id="IPR027806">
    <property type="entry name" value="HARBI1_dom"/>
</dbReference>
<dbReference type="AlphaFoldDB" id="A0A6V7Q2R6"/>
<dbReference type="Pfam" id="PF26138">
    <property type="entry name" value="DUF8040"/>
    <property type="match status" value="1"/>
</dbReference>
<protein>
    <submittedName>
        <fullName evidence="10">Uncharacterized protein</fullName>
    </submittedName>
</protein>
<dbReference type="GO" id="GO:0004518">
    <property type="term" value="F:nuclease activity"/>
    <property type="evidence" value="ECO:0007669"/>
    <property type="project" value="UniProtKB-KW"/>
</dbReference>
<dbReference type="GO" id="GO:0046872">
    <property type="term" value="F:metal ion binding"/>
    <property type="evidence" value="ECO:0007669"/>
    <property type="project" value="UniProtKB-KW"/>
</dbReference>
<evidence type="ECO:0000256" key="6">
    <source>
        <dbReference type="ARBA" id="ARBA00022801"/>
    </source>
</evidence>
<dbReference type="Pfam" id="PF13359">
    <property type="entry name" value="DDE_Tnp_4"/>
    <property type="match status" value="1"/>
</dbReference>
<keyword evidence="7" id="KW-0539">Nucleus</keyword>
<reference evidence="10" key="1">
    <citation type="submission" date="2020-07" db="EMBL/GenBank/DDBJ databases">
        <authorList>
            <person name="Lin J."/>
        </authorList>
    </citation>
    <scope>NUCLEOTIDE SEQUENCE</scope>
</reference>
<keyword evidence="4" id="KW-0540">Nuclease</keyword>